<feature type="domain" description="Solute-binding protein family 3/N-terminal" evidence="1">
    <location>
        <begin position="58"/>
        <end position="157"/>
    </location>
</feature>
<reference evidence="2" key="1">
    <citation type="submission" date="2023-07" db="EMBL/GenBank/DDBJ databases">
        <title>Functional and genomic diversity of the sorghum phyllosphere microbiome.</title>
        <authorList>
            <person name="Shade A."/>
        </authorList>
    </citation>
    <scope>NUCLEOTIDE SEQUENCE</scope>
    <source>
        <strain evidence="2">SORGH_AS_1067</strain>
    </source>
</reference>
<gene>
    <name evidence="2" type="ORF">QE405_002505</name>
</gene>
<name>A0AAJ1U661_9ACTN</name>
<evidence type="ECO:0000313" key="2">
    <source>
        <dbReference type="EMBL" id="MDQ1105221.1"/>
    </source>
</evidence>
<proteinExistence type="predicted"/>
<comment type="caution">
    <text evidence="2">The sequence shown here is derived from an EMBL/GenBank/DDBJ whole genome shotgun (WGS) entry which is preliminary data.</text>
</comment>
<dbReference type="EMBL" id="JAUTAN010000001">
    <property type="protein sequence ID" value="MDQ1105221.1"/>
    <property type="molecule type" value="Genomic_DNA"/>
</dbReference>
<evidence type="ECO:0000259" key="1">
    <source>
        <dbReference type="Pfam" id="PF00497"/>
    </source>
</evidence>
<dbReference type="Proteomes" id="UP001239215">
    <property type="component" value="Unassembled WGS sequence"/>
</dbReference>
<dbReference type="InterPro" id="IPR001638">
    <property type="entry name" value="Solute-binding_3/MltF_N"/>
</dbReference>
<dbReference type="RefSeq" id="WP_307201246.1">
    <property type="nucleotide sequence ID" value="NZ_JAUTAN010000001.1"/>
</dbReference>
<dbReference type="Gene3D" id="3.40.190.10">
    <property type="entry name" value="Periplasmic binding protein-like II"/>
    <property type="match status" value="1"/>
</dbReference>
<organism evidence="2 3">
    <name type="scientific">Nocardioides zeae</name>
    <dbReference type="NCBI Taxonomy" id="1457234"/>
    <lineage>
        <taxon>Bacteria</taxon>
        <taxon>Bacillati</taxon>
        <taxon>Actinomycetota</taxon>
        <taxon>Actinomycetes</taxon>
        <taxon>Propionibacteriales</taxon>
        <taxon>Nocardioidaceae</taxon>
        <taxon>Nocardioides</taxon>
    </lineage>
</organism>
<sequence length="164" mass="17430">MNPEPAPGRCSPSVWVLLALVITLLSACGLSIPTDPDGTLDAVRRDGVLRAGASPSPGWVETGTDAPTGREPELVEGFADHLGARVEWTVAGEEHLVEMLEKGELDLVVGGLSDQNAWTSKAAPTRPYTEERTADGARAHVMLVPMGENAFQSELERWLDGATS</sequence>
<dbReference type="SUPFAM" id="SSF53850">
    <property type="entry name" value="Periplasmic binding protein-like II"/>
    <property type="match status" value="1"/>
</dbReference>
<protein>
    <submittedName>
        <fullName evidence="2">Polar amino acid transport system substrate-binding protein</fullName>
    </submittedName>
</protein>
<accession>A0AAJ1U661</accession>
<dbReference type="AlphaFoldDB" id="A0AAJ1U661"/>
<dbReference type="Pfam" id="PF00497">
    <property type="entry name" value="SBP_bac_3"/>
    <property type="match status" value="1"/>
</dbReference>
<evidence type="ECO:0000313" key="3">
    <source>
        <dbReference type="Proteomes" id="UP001239215"/>
    </source>
</evidence>